<dbReference type="Proteomes" id="UP001345963">
    <property type="component" value="Unassembled WGS sequence"/>
</dbReference>
<accession>A0ABU7BK56</accession>
<name>A0ABU7BK56_9TELE</name>
<protein>
    <submittedName>
        <fullName evidence="1">Uncharacterized protein</fullName>
    </submittedName>
</protein>
<proteinExistence type="predicted"/>
<organism evidence="1 2">
    <name type="scientific">Ataeniobius toweri</name>
    <dbReference type="NCBI Taxonomy" id="208326"/>
    <lineage>
        <taxon>Eukaryota</taxon>
        <taxon>Metazoa</taxon>
        <taxon>Chordata</taxon>
        <taxon>Craniata</taxon>
        <taxon>Vertebrata</taxon>
        <taxon>Euteleostomi</taxon>
        <taxon>Actinopterygii</taxon>
        <taxon>Neopterygii</taxon>
        <taxon>Teleostei</taxon>
        <taxon>Neoteleostei</taxon>
        <taxon>Acanthomorphata</taxon>
        <taxon>Ovalentaria</taxon>
        <taxon>Atherinomorphae</taxon>
        <taxon>Cyprinodontiformes</taxon>
        <taxon>Goodeidae</taxon>
        <taxon>Ataeniobius</taxon>
    </lineage>
</organism>
<sequence length="185" mass="20418">MDLLNALQFLNLNQVPQDWVDAVWDLEFTERKPIEDIIEDKLRTGGEKSFRSLYYSLLDHAAEQQQSAGRDGASQGVWVILGENGVSLKSLVAVLSHFILAVRAKGASVQQRVCGLYAASVYLLLLGIPGEYICKLCSNSVSVNFAYIAHLTTTTTTTLTKALHKSVRTNKTRTSSSYQRVPSPI</sequence>
<gene>
    <name evidence="1" type="ORF">ATANTOWER_020692</name>
</gene>
<dbReference type="EMBL" id="JAHUTI010053576">
    <property type="protein sequence ID" value="MED6249849.1"/>
    <property type="molecule type" value="Genomic_DNA"/>
</dbReference>
<comment type="caution">
    <text evidence="1">The sequence shown here is derived from an EMBL/GenBank/DDBJ whole genome shotgun (WGS) entry which is preliminary data.</text>
</comment>
<keyword evidence="2" id="KW-1185">Reference proteome</keyword>
<evidence type="ECO:0000313" key="1">
    <source>
        <dbReference type="EMBL" id="MED6249849.1"/>
    </source>
</evidence>
<evidence type="ECO:0000313" key="2">
    <source>
        <dbReference type="Proteomes" id="UP001345963"/>
    </source>
</evidence>
<reference evidence="1 2" key="1">
    <citation type="submission" date="2021-07" db="EMBL/GenBank/DDBJ databases">
        <authorList>
            <person name="Palmer J.M."/>
        </authorList>
    </citation>
    <scope>NUCLEOTIDE SEQUENCE [LARGE SCALE GENOMIC DNA]</scope>
    <source>
        <strain evidence="1 2">AT_MEX2019</strain>
        <tissue evidence="1">Muscle</tissue>
    </source>
</reference>